<evidence type="ECO:0000313" key="2">
    <source>
        <dbReference type="Proteomes" id="UP000266861"/>
    </source>
</evidence>
<comment type="caution">
    <text evidence="1">The sequence shown here is derived from an EMBL/GenBank/DDBJ whole genome shotgun (WGS) entry which is preliminary data.</text>
</comment>
<dbReference type="Proteomes" id="UP000266861">
    <property type="component" value="Unassembled WGS sequence"/>
</dbReference>
<keyword evidence="2" id="KW-1185">Reference proteome</keyword>
<reference evidence="1 2" key="1">
    <citation type="submission" date="2018-08" db="EMBL/GenBank/DDBJ databases">
        <title>Genome and evolution of the arbuscular mycorrhizal fungus Diversispora epigaea (formerly Glomus versiforme) and its bacterial endosymbionts.</title>
        <authorList>
            <person name="Sun X."/>
            <person name="Fei Z."/>
            <person name="Harrison M."/>
        </authorList>
    </citation>
    <scope>NUCLEOTIDE SEQUENCE [LARGE SCALE GENOMIC DNA]</scope>
    <source>
        <strain evidence="1 2">IT104</strain>
    </source>
</reference>
<evidence type="ECO:0000313" key="1">
    <source>
        <dbReference type="EMBL" id="RHZ87669.1"/>
    </source>
</evidence>
<name>A0A397JH61_9GLOM</name>
<organism evidence="1 2">
    <name type="scientific">Diversispora epigaea</name>
    <dbReference type="NCBI Taxonomy" id="1348612"/>
    <lineage>
        <taxon>Eukaryota</taxon>
        <taxon>Fungi</taxon>
        <taxon>Fungi incertae sedis</taxon>
        <taxon>Mucoromycota</taxon>
        <taxon>Glomeromycotina</taxon>
        <taxon>Glomeromycetes</taxon>
        <taxon>Diversisporales</taxon>
        <taxon>Diversisporaceae</taxon>
        <taxon>Diversispora</taxon>
    </lineage>
</organism>
<sequence length="213" mass="24700">MDNLTIEDNIQKENIPFYKYSEFQNVLPLLKFLKKLLLLKIHRKLEIHESMLKFYSITKQDNTNNYVYDYEYVNESSFRQYLKNHFPKNAKINLANQITKVLMLMISFMGNSMINRYSTGYCGSCNTSQRAINIFNNTSPNGHRINLTKVKAHSAKSEFKNSYSKIESDAVYNDISKENQQQYSCLSTADGREYIDYGSGEKCNSLGPLNEGK</sequence>
<proteinExistence type="predicted"/>
<accession>A0A397JH61</accession>
<protein>
    <submittedName>
        <fullName evidence="1">Uncharacterized protein</fullName>
    </submittedName>
</protein>
<dbReference type="OrthoDB" id="4062651at2759"/>
<dbReference type="AlphaFoldDB" id="A0A397JH61"/>
<dbReference type="EMBL" id="PQFF01000031">
    <property type="protein sequence ID" value="RHZ87669.1"/>
    <property type="molecule type" value="Genomic_DNA"/>
</dbReference>
<gene>
    <name evidence="1" type="ORF">Glove_33g176</name>
</gene>